<keyword evidence="8 10" id="KW-0560">Oxidoreductase</keyword>
<evidence type="ECO:0000256" key="1">
    <source>
        <dbReference type="ARBA" id="ARBA00005056"/>
    </source>
</evidence>
<dbReference type="NCBIfam" id="NF004976">
    <property type="entry name" value="PRK06349.1"/>
    <property type="match status" value="1"/>
</dbReference>
<dbReference type="InterPro" id="IPR019811">
    <property type="entry name" value="HDH_CS"/>
</dbReference>
<keyword evidence="9 10" id="KW-0486">Methionine biosynthesis</keyword>
<keyword evidence="10" id="KW-0521">NADP</keyword>
<comment type="pathway">
    <text evidence="1 10">Amino-acid biosynthesis; L-threonine biosynthesis; L-threonine from L-aspartate: step 3/5.</text>
</comment>
<comment type="similarity">
    <text evidence="3 11">Belongs to the homoserine dehydrogenase family.</text>
</comment>
<dbReference type="EC" id="1.1.1.3" evidence="4 10"/>
<dbReference type="EMBL" id="JBBHLI010000001">
    <property type="protein sequence ID" value="MEK9499484.1"/>
    <property type="molecule type" value="Genomic_DNA"/>
</dbReference>
<dbReference type="Gene3D" id="3.30.360.10">
    <property type="entry name" value="Dihydrodipicolinate Reductase, domain 2"/>
    <property type="match status" value="1"/>
</dbReference>
<comment type="catalytic activity">
    <reaction evidence="10">
        <text>L-homoserine + NADP(+) = L-aspartate 4-semialdehyde + NADPH + H(+)</text>
        <dbReference type="Rhea" id="RHEA:15761"/>
        <dbReference type="ChEBI" id="CHEBI:15378"/>
        <dbReference type="ChEBI" id="CHEBI:57476"/>
        <dbReference type="ChEBI" id="CHEBI:57783"/>
        <dbReference type="ChEBI" id="CHEBI:58349"/>
        <dbReference type="ChEBI" id="CHEBI:537519"/>
        <dbReference type="EC" id="1.1.1.3"/>
    </reaction>
</comment>
<dbReference type="InterPro" id="IPR036291">
    <property type="entry name" value="NAD(P)-bd_dom_sf"/>
</dbReference>
<evidence type="ECO:0000256" key="8">
    <source>
        <dbReference type="ARBA" id="ARBA00023002"/>
    </source>
</evidence>
<accession>A0ABU9E434</accession>
<proteinExistence type="inferred from homology"/>
<feature type="domain" description="Homoserine dehydrogenase catalytic" evidence="12">
    <location>
        <begin position="133"/>
        <end position="310"/>
    </location>
</feature>
<evidence type="ECO:0000256" key="11">
    <source>
        <dbReference type="RuleBase" id="RU004171"/>
    </source>
</evidence>
<dbReference type="RefSeq" id="WP_405276219.1">
    <property type="nucleotide sequence ID" value="NZ_JBBHLI010000001.1"/>
</dbReference>
<reference evidence="14 15" key="1">
    <citation type="submission" date="2024-02" db="EMBL/GenBank/DDBJ databases">
        <title>A novel Gemmatimonadota bacterium.</title>
        <authorList>
            <person name="Du Z.-J."/>
            <person name="Ye Y.-Q."/>
        </authorList>
    </citation>
    <scope>NUCLEOTIDE SEQUENCE [LARGE SCALE GENOMIC DNA]</scope>
    <source>
        <strain evidence="14 15">DH-20</strain>
    </source>
</reference>
<dbReference type="InterPro" id="IPR001342">
    <property type="entry name" value="HDH_cat"/>
</dbReference>
<comment type="pathway">
    <text evidence="2 10">Amino-acid biosynthesis; L-methionine biosynthesis via de novo pathway; L-homoserine from L-aspartate: step 3/3.</text>
</comment>
<evidence type="ECO:0000256" key="5">
    <source>
        <dbReference type="ARBA" id="ARBA00013376"/>
    </source>
</evidence>
<dbReference type="Pfam" id="PF00742">
    <property type="entry name" value="Homoserine_dh"/>
    <property type="match status" value="1"/>
</dbReference>
<evidence type="ECO:0000256" key="2">
    <source>
        <dbReference type="ARBA" id="ARBA00005062"/>
    </source>
</evidence>
<dbReference type="PANTHER" id="PTHR43331">
    <property type="entry name" value="HOMOSERINE DEHYDROGENASE"/>
    <property type="match status" value="1"/>
</dbReference>
<dbReference type="Proteomes" id="UP001484239">
    <property type="component" value="Unassembled WGS sequence"/>
</dbReference>
<gene>
    <name evidence="14" type="ORF">WI372_00640</name>
</gene>
<dbReference type="PANTHER" id="PTHR43331:SF1">
    <property type="entry name" value="HOMOSERINE DEHYDROGENASE"/>
    <property type="match status" value="1"/>
</dbReference>
<name>A0ABU9E434_9BACT</name>
<evidence type="ECO:0000313" key="15">
    <source>
        <dbReference type="Proteomes" id="UP001484239"/>
    </source>
</evidence>
<keyword evidence="6 10" id="KW-0028">Amino-acid biosynthesis</keyword>
<dbReference type="Pfam" id="PF03447">
    <property type="entry name" value="NAD_binding_3"/>
    <property type="match status" value="1"/>
</dbReference>
<organism evidence="14 15">
    <name type="scientific">Gaopeijia maritima</name>
    <dbReference type="NCBI Taxonomy" id="3119007"/>
    <lineage>
        <taxon>Bacteria</taxon>
        <taxon>Pseudomonadati</taxon>
        <taxon>Gemmatimonadota</taxon>
        <taxon>Longimicrobiia</taxon>
        <taxon>Gaopeijiales</taxon>
        <taxon>Gaopeijiaceae</taxon>
        <taxon>Gaopeijia</taxon>
    </lineage>
</organism>
<protein>
    <recommendedName>
        <fullName evidence="5 10">Homoserine dehydrogenase</fullName>
        <ecNumber evidence="4 10">1.1.1.3</ecNumber>
    </recommendedName>
</protein>
<dbReference type="InterPro" id="IPR005106">
    <property type="entry name" value="Asp/hSer_DH_NAD-bd"/>
</dbReference>
<evidence type="ECO:0000256" key="7">
    <source>
        <dbReference type="ARBA" id="ARBA00022697"/>
    </source>
</evidence>
<evidence type="ECO:0000256" key="4">
    <source>
        <dbReference type="ARBA" id="ARBA00013213"/>
    </source>
</evidence>
<comment type="caution">
    <text evidence="14">The sequence shown here is derived from an EMBL/GenBank/DDBJ whole genome shotgun (WGS) entry which is preliminary data.</text>
</comment>
<dbReference type="Gene3D" id="3.40.50.720">
    <property type="entry name" value="NAD(P)-binding Rossmann-like Domain"/>
    <property type="match status" value="1"/>
</dbReference>
<sequence length="424" mass="44743">MTPLRVALAGCGAVGSAFLDIVDERNRQGLDRPIDVVRVLVRDPARDRGVPLPGDRFTDDVDAFLDTPAEVVVEAVGGIEPMLTVARRSLDRGRDWVTANKALVAEHGPDLALLARRSGAGFGTEATVAAGVPVVSTIRHALADTGIGAIRGILNGTTNYMISALEGGQPWEAALHDARAKGFAEADPSRDLEGLDAADKIRVLAWLAFGIDPAALIVDRRPVPVAPRSLLDDAARRGCALRQVAEVRRVAGRLQAVVAPTFVPAGSALHGTRFEHNLVEIDTRQAGLLRFSGPGAGGRATASALLADLLRRHPAPEDRGLEAPRSTRGAWRWAVGFDGGRGVERSLERAARTREVEIAAIEGDGDRVRADLGATPLETVDEVVRDVAAGRGAVARLEEGCALPRTAVRPQSAGSPFTPSETLP</sequence>
<dbReference type="SUPFAM" id="SSF55347">
    <property type="entry name" value="Glyceraldehyde-3-phosphate dehydrogenase-like, C-terminal domain"/>
    <property type="match status" value="1"/>
</dbReference>
<evidence type="ECO:0000259" key="13">
    <source>
        <dbReference type="Pfam" id="PF03447"/>
    </source>
</evidence>
<keyword evidence="7 10" id="KW-0791">Threonine biosynthesis</keyword>
<keyword evidence="15" id="KW-1185">Reference proteome</keyword>
<evidence type="ECO:0000259" key="12">
    <source>
        <dbReference type="Pfam" id="PF00742"/>
    </source>
</evidence>
<evidence type="ECO:0000256" key="10">
    <source>
        <dbReference type="RuleBase" id="RU000579"/>
    </source>
</evidence>
<dbReference type="PROSITE" id="PS01042">
    <property type="entry name" value="HOMOSER_DHGENASE"/>
    <property type="match status" value="1"/>
</dbReference>
<evidence type="ECO:0000313" key="14">
    <source>
        <dbReference type="EMBL" id="MEK9499484.1"/>
    </source>
</evidence>
<feature type="domain" description="Aspartate/homoserine dehydrogenase NAD-binding" evidence="13">
    <location>
        <begin position="10"/>
        <end position="120"/>
    </location>
</feature>
<evidence type="ECO:0000256" key="9">
    <source>
        <dbReference type="ARBA" id="ARBA00023167"/>
    </source>
</evidence>
<evidence type="ECO:0000256" key="6">
    <source>
        <dbReference type="ARBA" id="ARBA00022605"/>
    </source>
</evidence>
<dbReference type="SUPFAM" id="SSF51735">
    <property type="entry name" value="NAD(P)-binding Rossmann-fold domains"/>
    <property type="match status" value="1"/>
</dbReference>
<evidence type="ECO:0000256" key="3">
    <source>
        <dbReference type="ARBA" id="ARBA00006753"/>
    </source>
</evidence>